<keyword evidence="1" id="KW-0472">Membrane</keyword>
<name>A0A1G2TM78_9BACT</name>
<organism evidence="2 3">
    <name type="scientific">Candidatus Zambryskibacteria bacterium RIFCSPHIGHO2_12_FULL_38_37</name>
    <dbReference type="NCBI Taxonomy" id="1802751"/>
    <lineage>
        <taxon>Bacteria</taxon>
        <taxon>Candidatus Zambryskiibacteriota</taxon>
    </lineage>
</organism>
<keyword evidence="1" id="KW-0812">Transmembrane</keyword>
<evidence type="ECO:0000313" key="3">
    <source>
        <dbReference type="Proteomes" id="UP000178530"/>
    </source>
</evidence>
<evidence type="ECO:0000313" key="2">
    <source>
        <dbReference type="EMBL" id="OHA97711.1"/>
    </source>
</evidence>
<accession>A0A1G2TM78</accession>
<gene>
    <name evidence="2" type="ORF">A3E32_00530</name>
</gene>
<evidence type="ECO:0000256" key="1">
    <source>
        <dbReference type="SAM" id="Phobius"/>
    </source>
</evidence>
<dbReference type="AlphaFoldDB" id="A0A1G2TM78"/>
<reference evidence="2 3" key="1">
    <citation type="journal article" date="2016" name="Nat. Commun.">
        <title>Thousands of microbial genomes shed light on interconnected biogeochemical processes in an aquifer system.</title>
        <authorList>
            <person name="Anantharaman K."/>
            <person name="Brown C.T."/>
            <person name="Hug L.A."/>
            <person name="Sharon I."/>
            <person name="Castelle C.J."/>
            <person name="Probst A.J."/>
            <person name="Thomas B.C."/>
            <person name="Singh A."/>
            <person name="Wilkins M.J."/>
            <person name="Karaoz U."/>
            <person name="Brodie E.L."/>
            <person name="Williams K.H."/>
            <person name="Hubbard S.S."/>
            <person name="Banfield J.F."/>
        </authorList>
    </citation>
    <scope>NUCLEOTIDE SEQUENCE [LARGE SCALE GENOMIC DNA]</scope>
</reference>
<keyword evidence="1" id="KW-1133">Transmembrane helix</keyword>
<sequence>MRDFISIFLMKKFNLLVVGLWFFVFATSLFSTFPGSNQYTSWTERFHLDTILTVNQGFFRYTPFELRGTDAEQLALVDSEMTQMFLRQSFVTLAFILLALNI</sequence>
<dbReference type="Proteomes" id="UP000178530">
    <property type="component" value="Unassembled WGS sequence"/>
</dbReference>
<proteinExistence type="predicted"/>
<comment type="caution">
    <text evidence="2">The sequence shown here is derived from an EMBL/GenBank/DDBJ whole genome shotgun (WGS) entry which is preliminary data.</text>
</comment>
<protein>
    <submittedName>
        <fullName evidence="2">Uncharacterized protein</fullName>
    </submittedName>
</protein>
<dbReference type="EMBL" id="MHVU01000040">
    <property type="protein sequence ID" value="OHA97711.1"/>
    <property type="molecule type" value="Genomic_DNA"/>
</dbReference>
<feature type="transmembrane region" description="Helical" evidence="1">
    <location>
        <begin position="84"/>
        <end position="100"/>
    </location>
</feature>